<dbReference type="InterPro" id="IPR002108">
    <property type="entry name" value="ADF-H"/>
</dbReference>
<feature type="region of interest" description="Disordered" evidence="11">
    <location>
        <begin position="309"/>
        <end position="346"/>
    </location>
</feature>
<evidence type="ECO:0000256" key="8">
    <source>
        <dbReference type="ARBA" id="ARBA00038532"/>
    </source>
</evidence>
<dbReference type="GO" id="GO:0010591">
    <property type="term" value="P:regulation of lamellipodium assembly"/>
    <property type="evidence" value="ECO:0007669"/>
    <property type="project" value="TreeGrafter"/>
</dbReference>
<evidence type="ECO:0000256" key="1">
    <source>
        <dbReference type="ARBA" id="ARBA00004245"/>
    </source>
</evidence>
<dbReference type="GO" id="GO:0030042">
    <property type="term" value="P:actin filament depolymerization"/>
    <property type="evidence" value="ECO:0007669"/>
    <property type="project" value="TreeGrafter"/>
</dbReference>
<dbReference type="FunFam" id="3.40.20.10:FF:000007">
    <property type="entry name" value="Twinfilin-1 isoform 1"/>
    <property type="match status" value="1"/>
</dbReference>
<evidence type="ECO:0000256" key="2">
    <source>
        <dbReference type="ARBA" id="ARBA00004544"/>
    </source>
</evidence>
<feature type="domain" description="ADF-H" evidence="12">
    <location>
        <begin position="1"/>
        <end position="139"/>
    </location>
</feature>
<dbReference type="EMBL" id="CAJVCH010132093">
    <property type="protein sequence ID" value="CAG7726212.1"/>
    <property type="molecule type" value="Genomic_DNA"/>
</dbReference>
<dbReference type="SMART" id="SM00102">
    <property type="entry name" value="ADF"/>
    <property type="match status" value="2"/>
</dbReference>
<evidence type="ECO:0000259" key="12">
    <source>
        <dbReference type="PROSITE" id="PS51263"/>
    </source>
</evidence>
<comment type="caution">
    <text evidence="13">The sequence shown here is derived from an EMBL/GenBank/DDBJ whole genome shotgun (WGS) entry which is preliminary data.</text>
</comment>
<organism evidence="13 14">
    <name type="scientific">Allacma fusca</name>
    <dbReference type="NCBI Taxonomy" id="39272"/>
    <lineage>
        <taxon>Eukaryota</taxon>
        <taxon>Metazoa</taxon>
        <taxon>Ecdysozoa</taxon>
        <taxon>Arthropoda</taxon>
        <taxon>Hexapoda</taxon>
        <taxon>Collembola</taxon>
        <taxon>Symphypleona</taxon>
        <taxon>Sminthuridae</taxon>
        <taxon>Allacma</taxon>
    </lineage>
</organism>
<evidence type="ECO:0000313" key="13">
    <source>
        <dbReference type="EMBL" id="CAG7726211.1"/>
    </source>
</evidence>
<comment type="function">
    <text evidence="9">Actin-binding protein involved in motile and morphological processes. Inhibits actin polymerization, likely by sequestering G-actin.</text>
</comment>
<evidence type="ECO:0000256" key="4">
    <source>
        <dbReference type="ARBA" id="ARBA00022490"/>
    </source>
</evidence>
<proteinExistence type="inferred from homology"/>
<keyword evidence="14" id="KW-1185">Reference proteome</keyword>
<evidence type="ECO:0000256" key="6">
    <source>
        <dbReference type="ARBA" id="ARBA00023203"/>
    </source>
</evidence>
<comment type="subcellular location">
    <subcellularLocation>
        <location evidence="2">Cytoplasm</location>
        <location evidence="2">Cell cortex</location>
    </subcellularLocation>
    <subcellularLocation>
        <location evidence="1">Cytoplasm</location>
        <location evidence="1">Cytoskeleton</location>
    </subcellularLocation>
</comment>
<keyword evidence="4" id="KW-0963">Cytoplasm</keyword>
<feature type="domain" description="ADF-H" evidence="12">
    <location>
        <begin position="175"/>
        <end position="313"/>
    </location>
</feature>
<dbReference type="Proteomes" id="UP000708208">
    <property type="component" value="Unassembled WGS sequence"/>
</dbReference>
<accession>A0A8J2K203</accession>
<comment type="similarity">
    <text evidence="3">Belongs to the actin-binding proteins ADF family. Twinfilin subfamily.</text>
</comment>
<keyword evidence="6" id="KW-0009">Actin-binding</keyword>
<dbReference type="Pfam" id="PF00241">
    <property type="entry name" value="Cofilin_ADF"/>
    <property type="match status" value="2"/>
</dbReference>
<dbReference type="InterPro" id="IPR028458">
    <property type="entry name" value="Twinfilin"/>
</dbReference>
<dbReference type="GO" id="GO:0003785">
    <property type="term" value="F:actin monomer binding"/>
    <property type="evidence" value="ECO:0007669"/>
    <property type="project" value="TreeGrafter"/>
</dbReference>
<evidence type="ECO:0000256" key="9">
    <source>
        <dbReference type="ARBA" id="ARBA00056419"/>
    </source>
</evidence>
<dbReference type="PROSITE" id="PS51263">
    <property type="entry name" value="ADF_H"/>
    <property type="match status" value="2"/>
</dbReference>
<dbReference type="CDD" id="cd11285">
    <property type="entry name" value="ADF_Twf-N_like"/>
    <property type="match status" value="1"/>
</dbReference>
<dbReference type="AlphaFoldDB" id="A0A8J2K203"/>
<comment type="subunit">
    <text evidence="8">Interacts with G-actin; ADP-actin form.</text>
</comment>
<keyword evidence="7" id="KW-0206">Cytoskeleton</keyword>
<dbReference type="PANTHER" id="PTHR13759:SF1">
    <property type="entry name" value="TWINFILIN"/>
    <property type="match status" value="1"/>
</dbReference>
<dbReference type="GO" id="GO:0005938">
    <property type="term" value="C:cell cortex"/>
    <property type="evidence" value="ECO:0007669"/>
    <property type="project" value="UniProtKB-SubCell"/>
</dbReference>
<dbReference type="GO" id="GO:0051016">
    <property type="term" value="P:barbed-end actin filament capping"/>
    <property type="evidence" value="ECO:0007669"/>
    <property type="project" value="TreeGrafter"/>
</dbReference>
<dbReference type="CDD" id="cd11284">
    <property type="entry name" value="ADF_Twf-C_like"/>
    <property type="match status" value="1"/>
</dbReference>
<evidence type="ECO:0000256" key="5">
    <source>
        <dbReference type="ARBA" id="ARBA00022737"/>
    </source>
</evidence>
<keyword evidence="5" id="KW-0677">Repeat</keyword>
<protein>
    <recommendedName>
        <fullName evidence="10">Twinfilin</fullName>
    </recommendedName>
</protein>
<evidence type="ECO:0000256" key="10">
    <source>
        <dbReference type="ARBA" id="ARBA00069496"/>
    </source>
</evidence>
<reference evidence="13" key="1">
    <citation type="submission" date="2021-06" db="EMBL/GenBank/DDBJ databases">
        <authorList>
            <person name="Hodson N. C."/>
            <person name="Mongue J. A."/>
            <person name="Jaron S. K."/>
        </authorList>
    </citation>
    <scope>NUCLEOTIDE SEQUENCE</scope>
</reference>
<dbReference type="GO" id="GO:0051015">
    <property type="term" value="F:actin filament binding"/>
    <property type="evidence" value="ECO:0007669"/>
    <property type="project" value="TreeGrafter"/>
</dbReference>
<dbReference type="GO" id="GO:0010976">
    <property type="term" value="P:positive regulation of neuron projection development"/>
    <property type="evidence" value="ECO:0007669"/>
    <property type="project" value="TreeGrafter"/>
</dbReference>
<dbReference type="GO" id="GO:0005884">
    <property type="term" value="C:actin filament"/>
    <property type="evidence" value="ECO:0007669"/>
    <property type="project" value="TreeGrafter"/>
</dbReference>
<evidence type="ECO:0000256" key="7">
    <source>
        <dbReference type="ARBA" id="ARBA00023212"/>
    </source>
</evidence>
<dbReference type="EMBL" id="CAJVCH010132093">
    <property type="protein sequence ID" value="CAG7726211.1"/>
    <property type="molecule type" value="Genomic_DNA"/>
</dbReference>
<evidence type="ECO:0000256" key="11">
    <source>
        <dbReference type="SAM" id="MobiDB-lite"/>
    </source>
</evidence>
<sequence length="346" mass="39573">MSHQTGIQANESLRNFFGKCRDGNIRLIKIGIDSEELVLLEYSEPKADSWEKDYELISTILEEAQPCYVLFRLESKTNSSYEWLFFSWSPDSSPIRQKMLFASTKATLKQEFGAGQIKEEVFATSFEEASWKGYEKIKRNRDAPVPLTMAEEEMAEIKRTEVNTNISIDTRHQTLQGVLFPLTTKAFDALVKFGDGKLNYVQLKLDIEDEVIELASTADTDVSNLNERVPETNARYHLFRFPHTHEGDYIERSIFIYSMPGYNCSIKERMLYSSCKGPLLAAMEKDLGLTVDKKIEIDNGNELTDEFLKEELHPTKSLNRPKFAKPKGPPNRGAKRLTRPAESSEN</sequence>
<dbReference type="FunFam" id="3.40.20.10:FF:000042">
    <property type="entry name" value="Actin depolymerizing protein"/>
    <property type="match status" value="1"/>
</dbReference>
<dbReference type="PANTHER" id="PTHR13759">
    <property type="entry name" value="TWINFILIN"/>
    <property type="match status" value="1"/>
</dbReference>
<dbReference type="OrthoDB" id="10006997at2759"/>
<evidence type="ECO:0000256" key="3">
    <source>
        <dbReference type="ARBA" id="ARBA00009557"/>
    </source>
</evidence>
<evidence type="ECO:0000313" key="14">
    <source>
        <dbReference type="Proteomes" id="UP000708208"/>
    </source>
</evidence>
<gene>
    <name evidence="13" type="ORF">AFUS01_LOCUS15132</name>
</gene>
<dbReference type="GO" id="GO:0030016">
    <property type="term" value="C:myofibril"/>
    <property type="evidence" value="ECO:0007669"/>
    <property type="project" value="TreeGrafter"/>
</dbReference>
<name>A0A8J2K203_9HEXA</name>